<keyword evidence="4" id="KW-0238">DNA-binding</keyword>
<keyword evidence="2" id="KW-0805">Transcription regulation</keyword>
<evidence type="ECO:0000256" key="6">
    <source>
        <dbReference type="SAM" id="MobiDB-lite"/>
    </source>
</evidence>
<dbReference type="SUPFAM" id="SSF88946">
    <property type="entry name" value="Sigma2 domain of RNA polymerase sigma factors"/>
    <property type="match status" value="1"/>
</dbReference>
<dbReference type="Pfam" id="PF08281">
    <property type="entry name" value="Sigma70_r4_2"/>
    <property type="match status" value="1"/>
</dbReference>
<dbReference type="InterPro" id="IPR036388">
    <property type="entry name" value="WH-like_DNA-bd_sf"/>
</dbReference>
<dbReference type="Pfam" id="PF04542">
    <property type="entry name" value="Sigma70_r2"/>
    <property type="match status" value="1"/>
</dbReference>
<evidence type="ECO:0000256" key="1">
    <source>
        <dbReference type="ARBA" id="ARBA00010641"/>
    </source>
</evidence>
<feature type="region of interest" description="Disordered" evidence="6">
    <location>
        <begin position="297"/>
        <end position="334"/>
    </location>
</feature>
<feature type="region of interest" description="Disordered" evidence="6">
    <location>
        <begin position="355"/>
        <end position="488"/>
    </location>
</feature>
<evidence type="ECO:0000313" key="10">
    <source>
        <dbReference type="Proteomes" id="UP001217838"/>
    </source>
</evidence>
<feature type="compositionally biased region" description="Basic residues" evidence="6">
    <location>
        <begin position="424"/>
        <end position="433"/>
    </location>
</feature>
<dbReference type="InterPro" id="IPR039425">
    <property type="entry name" value="RNA_pol_sigma-70-like"/>
</dbReference>
<sequence length="500" mass="53084">MAYASGPAQLDTAPAPAWSTAEFAEVYRAQFEFVWSQLRRLGVDESSLEDAAQEVFVVVHRRLDEFAGRSALRTWLFAIARRVAFRFRRSAARRFRRHQALARQSLAPAYPDPDEAIRHGQARRLLAAFLQQLDGDKRAAFLLGELEGLGRAELGQALGINPNTAYARLRAAREQFDRAFVSPSARAAILSEARAPTPPSAAQRLRVWALVGLGLGADRALVATSTTAATTGGLKLLLVAGILSVLSVMLIETGMKGHVTVEPERPPSVVASPPRAVATSAPPPALTGAVAVARADEDDIARAPASSARPGRREAPRGDRRSERKVGVAPMARETSEAQLLADSAEVVPLVAETSEAQFPGESAVEPASAPPVLRPRSREQDSAPPPSTSGPEPARAAADAALAEDVRLLGEARRALASGAPGRRARPARATRRAIPGQPARRHEARDEGVGALSSGRRCRGAARGRGVSAPAPGLRARGAGPRRLRRARSMITRAIAGD</sequence>
<name>A0ABT5BH38_9BACT</name>
<evidence type="ECO:0000256" key="3">
    <source>
        <dbReference type="ARBA" id="ARBA00023082"/>
    </source>
</evidence>
<feature type="domain" description="RNA polymerase sigma-70 region 2" evidence="7">
    <location>
        <begin position="32"/>
        <end position="94"/>
    </location>
</feature>
<feature type="compositionally biased region" description="Low complexity" evidence="6">
    <location>
        <begin position="267"/>
        <end position="280"/>
    </location>
</feature>
<evidence type="ECO:0000259" key="7">
    <source>
        <dbReference type="Pfam" id="PF04542"/>
    </source>
</evidence>
<gene>
    <name evidence="9" type="ORF">POL58_37350</name>
</gene>
<dbReference type="InterPro" id="IPR013324">
    <property type="entry name" value="RNA_pol_sigma_r3/r4-like"/>
</dbReference>
<keyword evidence="10" id="KW-1185">Reference proteome</keyword>
<evidence type="ECO:0000259" key="8">
    <source>
        <dbReference type="Pfam" id="PF08281"/>
    </source>
</evidence>
<dbReference type="PANTHER" id="PTHR43133:SF8">
    <property type="entry name" value="RNA POLYMERASE SIGMA FACTOR HI_1459-RELATED"/>
    <property type="match status" value="1"/>
</dbReference>
<feature type="compositionally biased region" description="Basic and acidic residues" evidence="6">
    <location>
        <begin position="311"/>
        <end position="326"/>
    </location>
</feature>
<feature type="domain" description="RNA polymerase sigma factor 70 region 4 type 2" evidence="8">
    <location>
        <begin position="124"/>
        <end position="175"/>
    </location>
</feature>
<dbReference type="NCBIfam" id="TIGR02937">
    <property type="entry name" value="sigma70-ECF"/>
    <property type="match status" value="1"/>
</dbReference>
<reference evidence="9 10" key="1">
    <citation type="submission" date="2022-11" db="EMBL/GenBank/DDBJ databases">
        <title>Minimal conservation of predation-associated metabolite biosynthetic gene clusters underscores biosynthetic potential of Myxococcota including descriptions for ten novel species: Archangium lansinium sp. nov., Myxococcus landrumus sp. nov., Nannocystis bai.</title>
        <authorList>
            <person name="Ahearne A."/>
            <person name="Stevens C."/>
            <person name="Dowd S."/>
        </authorList>
    </citation>
    <scope>NUCLEOTIDE SEQUENCE [LARGE SCALE GENOMIC DNA]</scope>
    <source>
        <strain evidence="9 10">NCELM</strain>
    </source>
</reference>
<evidence type="ECO:0000256" key="5">
    <source>
        <dbReference type="ARBA" id="ARBA00023163"/>
    </source>
</evidence>
<dbReference type="PANTHER" id="PTHR43133">
    <property type="entry name" value="RNA POLYMERASE ECF-TYPE SIGMA FACTO"/>
    <property type="match status" value="1"/>
</dbReference>
<dbReference type="EMBL" id="JAQNDN010000022">
    <property type="protein sequence ID" value="MDC0673472.1"/>
    <property type="molecule type" value="Genomic_DNA"/>
</dbReference>
<protein>
    <submittedName>
        <fullName evidence="9">Sigma-70 family RNA polymerase sigma factor</fullName>
    </submittedName>
</protein>
<dbReference type="InterPro" id="IPR013325">
    <property type="entry name" value="RNA_pol_sigma_r2"/>
</dbReference>
<dbReference type="Gene3D" id="1.10.10.10">
    <property type="entry name" value="Winged helix-like DNA-binding domain superfamily/Winged helix DNA-binding domain"/>
    <property type="match status" value="1"/>
</dbReference>
<dbReference type="InterPro" id="IPR013249">
    <property type="entry name" value="RNA_pol_sigma70_r4_t2"/>
</dbReference>
<dbReference type="Gene3D" id="1.10.1740.10">
    <property type="match status" value="1"/>
</dbReference>
<dbReference type="SUPFAM" id="SSF88659">
    <property type="entry name" value="Sigma3 and sigma4 domains of RNA polymerase sigma factors"/>
    <property type="match status" value="1"/>
</dbReference>
<evidence type="ECO:0000256" key="2">
    <source>
        <dbReference type="ARBA" id="ARBA00023015"/>
    </source>
</evidence>
<feature type="region of interest" description="Disordered" evidence="6">
    <location>
        <begin position="264"/>
        <end position="283"/>
    </location>
</feature>
<comment type="similarity">
    <text evidence="1">Belongs to the sigma-70 factor family. ECF subfamily.</text>
</comment>
<dbReference type="RefSeq" id="WP_272006554.1">
    <property type="nucleotide sequence ID" value="NZ_JAQNDN010000022.1"/>
</dbReference>
<organism evidence="9 10">
    <name type="scientific">Nannocystis radixulma</name>
    <dbReference type="NCBI Taxonomy" id="2995305"/>
    <lineage>
        <taxon>Bacteria</taxon>
        <taxon>Pseudomonadati</taxon>
        <taxon>Myxococcota</taxon>
        <taxon>Polyangia</taxon>
        <taxon>Nannocystales</taxon>
        <taxon>Nannocystaceae</taxon>
        <taxon>Nannocystis</taxon>
    </lineage>
</organism>
<dbReference type="InterPro" id="IPR007627">
    <property type="entry name" value="RNA_pol_sigma70_r2"/>
</dbReference>
<accession>A0ABT5BH38</accession>
<feature type="compositionally biased region" description="Low complexity" evidence="6">
    <location>
        <begin position="392"/>
        <end position="404"/>
    </location>
</feature>
<evidence type="ECO:0000256" key="4">
    <source>
        <dbReference type="ARBA" id="ARBA00023125"/>
    </source>
</evidence>
<evidence type="ECO:0000313" key="9">
    <source>
        <dbReference type="EMBL" id="MDC0673472.1"/>
    </source>
</evidence>
<dbReference type="InterPro" id="IPR014284">
    <property type="entry name" value="RNA_pol_sigma-70_dom"/>
</dbReference>
<keyword evidence="5" id="KW-0804">Transcription</keyword>
<feature type="compositionally biased region" description="Low complexity" evidence="6">
    <location>
        <begin position="466"/>
        <end position="481"/>
    </location>
</feature>
<proteinExistence type="inferred from homology"/>
<dbReference type="Proteomes" id="UP001217838">
    <property type="component" value="Unassembled WGS sequence"/>
</dbReference>
<comment type="caution">
    <text evidence="9">The sequence shown here is derived from an EMBL/GenBank/DDBJ whole genome shotgun (WGS) entry which is preliminary data.</text>
</comment>
<keyword evidence="3" id="KW-0731">Sigma factor</keyword>
<feature type="compositionally biased region" description="Basic and acidic residues" evidence="6">
    <location>
        <begin position="405"/>
        <end position="415"/>
    </location>
</feature>